<keyword evidence="8" id="KW-0546">Nucleotide metabolism</keyword>
<dbReference type="InterPro" id="IPR029001">
    <property type="entry name" value="ITPase-like_fam"/>
</dbReference>
<proteinExistence type="inferred from homology"/>
<comment type="subunit">
    <text evidence="3">Homodimer.</text>
</comment>
<dbReference type="Pfam" id="PF01725">
    <property type="entry name" value="Ham1p_like"/>
    <property type="match status" value="1"/>
</dbReference>
<evidence type="ECO:0000256" key="9">
    <source>
        <dbReference type="ARBA" id="ARBA00051875"/>
    </source>
</evidence>
<dbReference type="AlphaFoldDB" id="A0A6J6KEI5"/>
<evidence type="ECO:0000256" key="10">
    <source>
        <dbReference type="ARBA" id="ARBA00052017"/>
    </source>
</evidence>
<comment type="catalytic activity">
    <reaction evidence="9">
        <text>dITP + H2O = dIMP + diphosphate + H(+)</text>
        <dbReference type="Rhea" id="RHEA:28342"/>
        <dbReference type="ChEBI" id="CHEBI:15377"/>
        <dbReference type="ChEBI" id="CHEBI:15378"/>
        <dbReference type="ChEBI" id="CHEBI:33019"/>
        <dbReference type="ChEBI" id="CHEBI:61194"/>
        <dbReference type="ChEBI" id="CHEBI:61382"/>
        <dbReference type="EC" id="3.6.1.66"/>
    </reaction>
</comment>
<evidence type="ECO:0000256" key="3">
    <source>
        <dbReference type="ARBA" id="ARBA00011738"/>
    </source>
</evidence>
<comment type="catalytic activity">
    <reaction evidence="10">
        <text>XTP + H2O = XMP + diphosphate + H(+)</text>
        <dbReference type="Rhea" id="RHEA:28610"/>
        <dbReference type="ChEBI" id="CHEBI:15377"/>
        <dbReference type="ChEBI" id="CHEBI:15378"/>
        <dbReference type="ChEBI" id="CHEBI:33019"/>
        <dbReference type="ChEBI" id="CHEBI:57464"/>
        <dbReference type="ChEBI" id="CHEBI:61314"/>
        <dbReference type="EC" id="3.6.1.66"/>
    </reaction>
</comment>
<evidence type="ECO:0000256" key="12">
    <source>
        <dbReference type="ARBA" id="ARBA00071289"/>
    </source>
</evidence>
<evidence type="ECO:0000256" key="16">
    <source>
        <dbReference type="ARBA" id="ARBA00083635"/>
    </source>
</evidence>
<evidence type="ECO:0000256" key="5">
    <source>
        <dbReference type="ARBA" id="ARBA00022741"/>
    </source>
</evidence>
<dbReference type="GO" id="GO:0036220">
    <property type="term" value="F:ITP diphosphatase activity"/>
    <property type="evidence" value="ECO:0007669"/>
    <property type="project" value="UniProtKB-EC"/>
</dbReference>
<protein>
    <recommendedName>
        <fullName evidence="12">dITP/XTP pyrophosphatase</fullName>
        <ecNumber evidence="11">3.6.1.66</ecNumber>
    </recommendedName>
    <alternativeName>
        <fullName evidence="13">Non-canonical purine NTP pyrophosphatase</fullName>
    </alternativeName>
    <alternativeName>
        <fullName evidence="14">Non-standard purine NTP pyrophosphatase</fullName>
    </alternativeName>
    <alternativeName>
        <fullName evidence="16">Nucleoside-triphosphate diphosphatase</fullName>
    </alternativeName>
    <alternativeName>
        <fullName evidence="15">Nucleoside-triphosphate pyrophosphatase</fullName>
    </alternativeName>
</protein>
<evidence type="ECO:0000256" key="11">
    <source>
        <dbReference type="ARBA" id="ARBA00066468"/>
    </source>
</evidence>
<dbReference type="EMBL" id="CAEZVZ010000123">
    <property type="protein sequence ID" value="CAB4647932.1"/>
    <property type="molecule type" value="Genomic_DNA"/>
</dbReference>
<dbReference type="GO" id="GO:0009117">
    <property type="term" value="P:nucleotide metabolic process"/>
    <property type="evidence" value="ECO:0007669"/>
    <property type="project" value="UniProtKB-KW"/>
</dbReference>
<dbReference type="GO" id="GO:0035870">
    <property type="term" value="F:dITP diphosphatase activity"/>
    <property type="evidence" value="ECO:0007669"/>
    <property type="project" value="UniProtKB-ARBA"/>
</dbReference>
<dbReference type="SUPFAM" id="SSF52972">
    <property type="entry name" value="ITPase-like"/>
    <property type="match status" value="1"/>
</dbReference>
<dbReference type="FunFam" id="3.90.950.10:FF:000001">
    <property type="entry name" value="dITP/XTP pyrophosphatase"/>
    <property type="match status" value="1"/>
</dbReference>
<name>A0A6J6KEI5_9ZZZZ</name>
<evidence type="ECO:0000256" key="14">
    <source>
        <dbReference type="ARBA" id="ARBA00078805"/>
    </source>
</evidence>
<evidence type="ECO:0000313" key="17">
    <source>
        <dbReference type="EMBL" id="CAB4647932.1"/>
    </source>
</evidence>
<accession>A0A6J6KEI5</accession>
<dbReference type="GO" id="GO:0017111">
    <property type="term" value="F:ribonucleoside triphosphate phosphatase activity"/>
    <property type="evidence" value="ECO:0007669"/>
    <property type="project" value="InterPro"/>
</dbReference>
<dbReference type="NCBIfam" id="TIGR00042">
    <property type="entry name" value="RdgB/HAM1 family non-canonical purine NTP pyrophosphatase"/>
    <property type="match status" value="1"/>
</dbReference>
<comment type="similarity">
    <text evidence="2">Belongs to the HAM1 NTPase family.</text>
</comment>
<evidence type="ECO:0000256" key="4">
    <source>
        <dbReference type="ARBA" id="ARBA00022723"/>
    </source>
</evidence>
<dbReference type="GO" id="GO:0005829">
    <property type="term" value="C:cytosol"/>
    <property type="evidence" value="ECO:0007669"/>
    <property type="project" value="TreeGrafter"/>
</dbReference>
<keyword evidence="6" id="KW-0378">Hydrolase</keyword>
<dbReference type="GO" id="GO:0036222">
    <property type="term" value="F:XTP diphosphatase activity"/>
    <property type="evidence" value="ECO:0007669"/>
    <property type="project" value="UniProtKB-ARBA"/>
</dbReference>
<dbReference type="PANTHER" id="PTHR11067">
    <property type="entry name" value="INOSINE TRIPHOSPHATE PYROPHOSPHATASE/HAM1 PROTEIN"/>
    <property type="match status" value="1"/>
</dbReference>
<dbReference type="HAMAP" id="MF_01405">
    <property type="entry name" value="Non_canon_purine_NTPase"/>
    <property type="match status" value="1"/>
</dbReference>
<organism evidence="17">
    <name type="scientific">freshwater metagenome</name>
    <dbReference type="NCBI Taxonomy" id="449393"/>
    <lineage>
        <taxon>unclassified sequences</taxon>
        <taxon>metagenomes</taxon>
        <taxon>ecological metagenomes</taxon>
    </lineage>
</organism>
<dbReference type="EC" id="3.6.1.66" evidence="11"/>
<evidence type="ECO:0000256" key="8">
    <source>
        <dbReference type="ARBA" id="ARBA00023080"/>
    </source>
</evidence>
<evidence type="ECO:0000256" key="13">
    <source>
        <dbReference type="ARBA" id="ARBA00075987"/>
    </source>
</evidence>
<evidence type="ECO:0000256" key="15">
    <source>
        <dbReference type="ARBA" id="ARBA00083186"/>
    </source>
</evidence>
<sequence>MCGSDITSEERSGTVTLVAMKKLLLATRNKGKIEEFRRILEEIAPGEIELVGLDQFPDLPDVEETGSTFEENALLKARQMSAATGLPAIADDSGLCVDALGGDPGIFSARWSGVHGDDEANLLKVLDQMKEVKGGDRSAYFICVAALALVDGTSKCEEGRFLGRLLDHPVGENGFGYDPIFSPHGYTISSAQMSAEEKDAISHRGKALRAIAPHVRKMVAGLG</sequence>
<keyword evidence="7" id="KW-0460">Magnesium</keyword>
<dbReference type="GO" id="GO:0009146">
    <property type="term" value="P:purine nucleoside triphosphate catabolic process"/>
    <property type="evidence" value="ECO:0007669"/>
    <property type="project" value="UniProtKB-ARBA"/>
</dbReference>
<keyword evidence="4" id="KW-0479">Metal-binding</keyword>
<dbReference type="Gene3D" id="3.90.950.10">
    <property type="match status" value="1"/>
</dbReference>
<evidence type="ECO:0000256" key="6">
    <source>
        <dbReference type="ARBA" id="ARBA00022801"/>
    </source>
</evidence>
<comment type="cofactor">
    <cofactor evidence="1">
        <name>Mg(2+)</name>
        <dbReference type="ChEBI" id="CHEBI:18420"/>
    </cofactor>
</comment>
<gene>
    <name evidence="17" type="ORF">UFOPK2162_00854</name>
</gene>
<dbReference type="CDD" id="cd00515">
    <property type="entry name" value="HAM1"/>
    <property type="match status" value="1"/>
</dbReference>
<dbReference type="GO" id="GO:0046872">
    <property type="term" value="F:metal ion binding"/>
    <property type="evidence" value="ECO:0007669"/>
    <property type="project" value="UniProtKB-KW"/>
</dbReference>
<evidence type="ECO:0000256" key="2">
    <source>
        <dbReference type="ARBA" id="ARBA00008023"/>
    </source>
</evidence>
<dbReference type="InterPro" id="IPR002637">
    <property type="entry name" value="RdgB/HAM1"/>
</dbReference>
<keyword evidence="5" id="KW-0547">Nucleotide-binding</keyword>
<dbReference type="InterPro" id="IPR020922">
    <property type="entry name" value="dITP/XTP_pyrophosphatase"/>
</dbReference>
<evidence type="ECO:0000256" key="1">
    <source>
        <dbReference type="ARBA" id="ARBA00001946"/>
    </source>
</evidence>
<dbReference type="GO" id="GO:0000166">
    <property type="term" value="F:nucleotide binding"/>
    <property type="evidence" value="ECO:0007669"/>
    <property type="project" value="UniProtKB-KW"/>
</dbReference>
<reference evidence="17" key="1">
    <citation type="submission" date="2020-05" db="EMBL/GenBank/DDBJ databases">
        <authorList>
            <person name="Chiriac C."/>
            <person name="Salcher M."/>
            <person name="Ghai R."/>
            <person name="Kavagutti S V."/>
        </authorList>
    </citation>
    <scope>NUCLEOTIDE SEQUENCE</scope>
</reference>
<evidence type="ECO:0000256" key="7">
    <source>
        <dbReference type="ARBA" id="ARBA00022842"/>
    </source>
</evidence>
<dbReference type="PANTHER" id="PTHR11067:SF9">
    <property type="entry name" value="INOSINE TRIPHOSPHATE PYROPHOSPHATASE"/>
    <property type="match status" value="1"/>
</dbReference>